<keyword evidence="2" id="KW-1185">Reference proteome</keyword>
<reference evidence="1 2" key="1">
    <citation type="submission" date="2016-09" db="EMBL/GenBank/DDBJ databases">
        <title>Aspergillus awamori IFM 58123T.</title>
        <authorList>
            <person name="Kusuya Y."/>
            <person name="Shimizu M."/>
            <person name="Takahashi H."/>
            <person name="Yaguchi T."/>
        </authorList>
    </citation>
    <scope>NUCLEOTIDE SEQUENCE [LARGE SCALE GENOMIC DNA]</scope>
    <source>
        <strain evidence="1 2">IFM 58123</strain>
    </source>
</reference>
<dbReference type="EMBL" id="BDHI01000008">
    <property type="protein sequence ID" value="GCB21746.1"/>
    <property type="molecule type" value="Genomic_DNA"/>
</dbReference>
<sequence>MSSEPLTWSAIWLAGVGQLASEHWALSNVAGFVYAQWWTLNHLHAAIEAQPSLSRLSGKLNDPVASEAARVPRDLVLCIQDEQFERAVELFTSHPDILEPCGPNPLKSPNLLNHKYPRFKAIGWASFWLLVPGDYCHLTVEPQNIEWSLGGLPYPKLPVYVQSAIDSKSLLDLEELVDGMNLAEEWGHRELDLEGHTDTKWLEDYAQAFRDDGVDEMFIFVDPTPVSRKEIWTHAVRNKHRRLGWKYSPETHATRYRKYGSKDPRSVPRPGM</sequence>
<comment type="caution">
    <text evidence="1">The sequence shown here is derived from an EMBL/GenBank/DDBJ whole genome shotgun (WGS) entry which is preliminary data.</text>
</comment>
<evidence type="ECO:0000313" key="2">
    <source>
        <dbReference type="Proteomes" id="UP000286921"/>
    </source>
</evidence>
<dbReference type="Proteomes" id="UP000286921">
    <property type="component" value="Unassembled WGS sequence"/>
</dbReference>
<accession>A0A401KR28</accession>
<proteinExistence type="predicted"/>
<protein>
    <submittedName>
        <fullName evidence="1">Uncharacterized protein</fullName>
    </submittedName>
</protein>
<evidence type="ECO:0000313" key="1">
    <source>
        <dbReference type="EMBL" id="GCB21746.1"/>
    </source>
</evidence>
<organism evidence="1 2">
    <name type="scientific">Aspergillus awamori</name>
    <name type="common">Black koji mold</name>
    <dbReference type="NCBI Taxonomy" id="105351"/>
    <lineage>
        <taxon>Eukaryota</taxon>
        <taxon>Fungi</taxon>
        <taxon>Dikarya</taxon>
        <taxon>Ascomycota</taxon>
        <taxon>Pezizomycotina</taxon>
        <taxon>Eurotiomycetes</taxon>
        <taxon>Eurotiomycetidae</taxon>
        <taxon>Eurotiales</taxon>
        <taxon>Aspergillaceae</taxon>
        <taxon>Aspergillus</taxon>
    </lineage>
</organism>
<gene>
    <name evidence="1" type="ORF">AAWM_04631</name>
</gene>
<name>A0A401KR28_ASPAW</name>
<dbReference type="AlphaFoldDB" id="A0A401KR28"/>